<keyword evidence="1" id="KW-0378">Hydrolase</keyword>
<keyword evidence="1" id="KW-0645">Protease</keyword>
<evidence type="ECO:0000313" key="2">
    <source>
        <dbReference type="Proteomes" id="UP001518925"/>
    </source>
</evidence>
<keyword evidence="1" id="KW-0031">Aminopeptidase</keyword>
<dbReference type="SUPFAM" id="SSF57938">
    <property type="entry name" value="DnaJ/Hsp40 cysteine-rich domain"/>
    <property type="match status" value="1"/>
</dbReference>
<proteinExistence type="predicted"/>
<keyword evidence="2" id="KW-1185">Reference proteome</keyword>
<gene>
    <name evidence="1" type="ORF">JR050_11745</name>
</gene>
<dbReference type="Gene3D" id="1.20.1580.10">
    <property type="entry name" value="ABC transporter ATPase like domain"/>
    <property type="match status" value="1"/>
</dbReference>
<dbReference type="Proteomes" id="UP001518925">
    <property type="component" value="Unassembled WGS sequence"/>
</dbReference>
<reference evidence="1 2" key="1">
    <citation type="submission" date="2021-02" db="EMBL/GenBank/DDBJ databases">
        <title>Bacillus sp. RD4P76, an endophyte from a halophyte.</title>
        <authorList>
            <person name="Sun J.-Q."/>
        </authorList>
    </citation>
    <scope>NUCLEOTIDE SEQUENCE [LARGE SCALE GENOMIC DNA]</scope>
    <source>
        <strain evidence="1 2">RD4P76</strain>
    </source>
</reference>
<name>A0ABS2DJZ1_9BACI</name>
<dbReference type="GO" id="GO:0004177">
    <property type="term" value="F:aminopeptidase activity"/>
    <property type="evidence" value="ECO:0007669"/>
    <property type="project" value="UniProtKB-KW"/>
</dbReference>
<protein>
    <submittedName>
        <fullName evidence="1">Methionine aminopeptidase</fullName>
    </submittedName>
</protein>
<dbReference type="RefSeq" id="WP_204203691.1">
    <property type="nucleotide sequence ID" value="NZ_JAFELM010000031.1"/>
</dbReference>
<comment type="caution">
    <text evidence="1">The sequence shown here is derived from an EMBL/GenBank/DDBJ whole genome shotgun (WGS) entry which is preliminary data.</text>
</comment>
<sequence length="69" mass="7727">MGLLNSITEWNKARQEKHVSNMKEKGYCPQCYGKGFHAYPGHEFSFYTASLDCPGCDGSGLYADWEALS</sequence>
<accession>A0ABS2DJZ1</accession>
<organism evidence="1 2">
    <name type="scientific">Bacillus suaedaesalsae</name>
    <dbReference type="NCBI Taxonomy" id="2810349"/>
    <lineage>
        <taxon>Bacteria</taxon>
        <taxon>Bacillati</taxon>
        <taxon>Bacillota</taxon>
        <taxon>Bacilli</taxon>
        <taxon>Bacillales</taxon>
        <taxon>Bacillaceae</taxon>
        <taxon>Bacillus</taxon>
    </lineage>
</organism>
<dbReference type="InterPro" id="IPR036410">
    <property type="entry name" value="HSP_DnaJ_Cys-rich_dom_sf"/>
</dbReference>
<evidence type="ECO:0000313" key="1">
    <source>
        <dbReference type="EMBL" id="MBM6618330.1"/>
    </source>
</evidence>
<dbReference type="EMBL" id="JAFELM010000031">
    <property type="protein sequence ID" value="MBM6618330.1"/>
    <property type="molecule type" value="Genomic_DNA"/>
</dbReference>